<dbReference type="EMBL" id="LAZR01003434">
    <property type="protein sequence ID" value="KKN18368.1"/>
    <property type="molecule type" value="Genomic_DNA"/>
</dbReference>
<name>A0A0F9RM76_9ZZZZ</name>
<proteinExistence type="predicted"/>
<dbReference type="InterPro" id="IPR023815">
    <property type="entry name" value="CRISPR-assoc_Csx19"/>
</dbReference>
<gene>
    <name evidence="1" type="ORF">LCGC14_0956440</name>
</gene>
<comment type="caution">
    <text evidence="1">The sequence shown here is derived from an EMBL/GenBank/DDBJ whole genome shotgun (WGS) entry which is preliminary data.</text>
</comment>
<dbReference type="AlphaFoldDB" id="A0A0F9RM76"/>
<dbReference type="NCBIfam" id="TIGR03984">
    <property type="entry name" value="CRISPR-associated protein Csx19"/>
    <property type="match status" value="1"/>
</dbReference>
<accession>A0A0F9RM76</accession>
<protein>
    <submittedName>
        <fullName evidence="1">Uncharacterized protein</fullName>
    </submittedName>
</protein>
<organism evidence="1">
    <name type="scientific">marine sediment metagenome</name>
    <dbReference type="NCBI Taxonomy" id="412755"/>
    <lineage>
        <taxon>unclassified sequences</taxon>
        <taxon>metagenomes</taxon>
        <taxon>ecological metagenomes</taxon>
    </lineage>
</organism>
<reference evidence="1" key="1">
    <citation type="journal article" date="2015" name="Nature">
        <title>Complex archaea that bridge the gap between prokaryotes and eukaryotes.</title>
        <authorList>
            <person name="Spang A."/>
            <person name="Saw J.H."/>
            <person name="Jorgensen S.L."/>
            <person name="Zaremba-Niedzwiedzka K."/>
            <person name="Martijn J."/>
            <person name="Lind A.E."/>
            <person name="van Eijk R."/>
            <person name="Schleper C."/>
            <person name="Guy L."/>
            <person name="Ettema T.J."/>
        </authorList>
    </citation>
    <scope>NUCLEOTIDE SEQUENCE</scope>
</reference>
<evidence type="ECO:0000313" key="1">
    <source>
        <dbReference type="EMBL" id="KKN18368.1"/>
    </source>
</evidence>
<sequence>MYKMGREIREINTLEDTGKYDINQDLKNFLLDKANTMLGGNCLLIVYKFNEVLIGSINGDNFTIISDDEFTAEYIKEIRMFSEKGEFYLWKEYYDFRWRLRIDNEGEQKYNIYEEEHYIWGTRVNNEKILEEIPRGIKIKFPMIINDRTLPFKYLVRNYFKYDNDGLIVFKDARLVKIMDNDGGVING</sequence>